<comment type="subcellular location">
    <subcellularLocation>
        <location evidence="1">Membrane</location>
        <topology evidence="1">Multi-pass membrane protein</topology>
    </subcellularLocation>
</comment>
<dbReference type="PANTHER" id="PTHR23502:SF134">
    <property type="entry name" value="MAJOR FACILITATOR SUPERFAMILY (MFS) PROFILE DOMAIN-CONTAINING PROTEIN-RELATED"/>
    <property type="match status" value="1"/>
</dbReference>
<feature type="transmembrane region" description="Helical" evidence="6">
    <location>
        <begin position="428"/>
        <end position="454"/>
    </location>
</feature>
<dbReference type="InterPro" id="IPR020846">
    <property type="entry name" value="MFS_dom"/>
</dbReference>
<dbReference type="InterPro" id="IPR011701">
    <property type="entry name" value="MFS"/>
</dbReference>
<dbReference type="Proteomes" id="UP001642502">
    <property type="component" value="Unassembled WGS sequence"/>
</dbReference>
<feature type="domain" description="Major facilitator superfamily (MFS) profile" evidence="7">
    <location>
        <begin position="131"/>
        <end position="630"/>
    </location>
</feature>
<feature type="transmembrane region" description="Helical" evidence="6">
    <location>
        <begin position="303"/>
        <end position="324"/>
    </location>
</feature>
<sequence>MDSSPGPGQAGGPSYSSLELSNNNEKSEKTSVSSSRGSVSDTASDVQANGDNIENADDAADLKAPLRTDEKVDASSLEIEYRYFTYATPLPPPNTVAATGDSDEIRTAPAPPNLKKYADPHTWHNKRKYTMLVLSCIATFLTAYAAGAYSPPTQRIADAYGTSLNVVLAIGITVYCMGFAFAPMLLAPLSEYNGRYPVFVCAGTVFVTFQLVSGAATNLATMAFARLLAGVGGSSFSTMVGGVIADMWHAEDRNMPMTLYSGAVLLGTGLGPLVSGLTTYRTIYPQNPHDVLTSANPRAPWRWVFWPQGIADGLLMVALVFLFHESRGSVLMSRKAKALNKWYEEREAAGFYGVWIRDGDAPLAKQSQAVIEGEHMHTHQPAEAASSSAPQLKRIRWVVKEDEERTTVLRTIGLSVYRPFHMLFTESVVFFFSLWMSFAWAVLFLTFGSVFLVFEEVYDFNMEQAGYAFSSMLIGTCFATAFGLYQDRFFMRVLPLPATLREKLRQGVPEIRLCGTCVMSMLLPIGLFIFGFTARPEYHWIGPMFGIGFASMGIFAVYLSTFNYLADVYHIYASSALAAQSWCRNVLGGSFPLIMRPLFVNLGIANATAVLGGIAVGLTLVPWVLLYFGERIRRRSKFAQSLNA</sequence>
<dbReference type="Pfam" id="PF07690">
    <property type="entry name" value="MFS_1"/>
    <property type="match status" value="1"/>
</dbReference>
<dbReference type="PANTHER" id="PTHR23502">
    <property type="entry name" value="MAJOR FACILITATOR SUPERFAMILY"/>
    <property type="match status" value="1"/>
</dbReference>
<dbReference type="SUPFAM" id="SSF103473">
    <property type="entry name" value="MFS general substrate transporter"/>
    <property type="match status" value="1"/>
</dbReference>
<accession>A0ABP0DHM3</accession>
<keyword evidence="2 6" id="KW-0812">Transmembrane</keyword>
<keyword evidence="4 6" id="KW-0472">Membrane</keyword>
<dbReference type="InterPro" id="IPR036259">
    <property type="entry name" value="MFS_trans_sf"/>
</dbReference>
<gene>
    <name evidence="8" type="ORF">SEPCBS119000_002713</name>
</gene>
<organism evidence="8 9">
    <name type="scientific">Sporothrix epigloea</name>
    <dbReference type="NCBI Taxonomy" id="1892477"/>
    <lineage>
        <taxon>Eukaryota</taxon>
        <taxon>Fungi</taxon>
        <taxon>Dikarya</taxon>
        <taxon>Ascomycota</taxon>
        <taxon>Pezizomycotina</taxon>
        <taxon>Sordariomycetes</taxon>
        <taxon>Sordariomycetidae</taxon>
        <taxon>Ophiostomatales</taxon>
        <taxon>Ophiostomataceae</taxon>
        <taxon>Sporothrix</taxon>
    </lineage>
</organism>
<evidence type="ECO:0000256" key="1">
    <source>
        <dbReference type="ARBA" id="ARBA00004141"/>
    </source>
</evidence>
<proteinExistence type="predicted"/>
<feature type="transmembrane region" description="Helical" evidence="6">
    <location>
        <begin position="257"/>
        <end position="283"/>
    </location>
</feature>
<dbReference type="Gene3D" id="1.20.1250.20">
    <property type="entry name" value="MFS general substrate transporter like domains"/>
    <property type="match status" value="1"/>
</dbReference>
<evidence type="ECO:0000256" key="5">
    <source>
        <dbReference type="SAM" id="MobiDB-lite"/>
    </source>
</evidence>
<evidence type="ECO:0000313" key="9">
    <source>
        <dbReference type="Proteomes" id="UP001642502"/>
    </source>
</evidence>
<feature type="transmembrane region" description="Helical" evidence="6">
    <location>
        <begin position="223"/>
        <end position="245"/>
    </location>
</feature>
<feature type="transmembrane region" description="Helical" evidence="6">
    <location>
        <begin position="511"/>
        <end position="534"/>
    </location>
</feature>
<feature type="compositionally biased region" description="Low complexity" evidence="5">
    <location>
        <begin position="1"/>
        <end position="45"/>
    </location>
</feature>
<comment type="caution">
    <text evidence="8">The sequence shown here is derived from an EMBL/GenBank/DDBJ whole genome shotgun (WGS) entry which is preliminary data.</text>
</comment>
<dbReference type="EMBL" id="CAWUON010000030">
    <property type="protein sequence ID" value="CAK7267755.1"/>
    <property type="molecule type" value="Genomic_DNA"/>
</dbReference>
<evidence type="ECO:0000256" key="3">
    <source>
        <dbReference type="ARBA" id="ARBA00022989"/>
    </source>
</evidence>
<feature type="transmembrane region" description="Helical" evidence="6">
    <location>
        <begin position="198"/>
        <end position="217"/>
    </location>
</feature>
<feature type="transmembrane region" description="Helical" evidence="6">
    <location>
        <begin position="540"/>
        <end position="559"/>
    </location>
</feature>
<feature type="region of interest" description="Disordered" evidence="5">
    <location>
        <begin position="1"/>
        <end position="64"/>
    </location>
</feature>
<evidence type="ECO:0000256" key="4">
    <source>
        <dbReference type="ARBA" id="ARBA00023136"/>
    </source>
</evidence>
<evidence type="ECO:0000256" key="6">
    <source>
        <dbReference type="SAM" id="Phobius"/>
    </source>
</evidence>
<name>A0ABP0DHM3_9PEZI</name>
<reference evidence="8 9" key="1">
    <citation type="submission" date="2024-01" db="EMBL/GenBank/DDBJ databases">
        <authorList>
            <person name="Allen C."/>
            <person name="Tagirdzhanova G."/>
        </authorList>
    </citation>
    <scope>NUCLEOTIDE SEQUENCE [LARGE SCALE GENOMIC DNA]</scope>
    <source>
        <strain evidence="8 9">CBS 119000</strain>
    </source>
</reference>
<keyword evidence="9" id="KW-1185">Reference proteome</keyword>
<evidence type="ECO:0000313" key="8">
    <source>
        <dbReference type="EMBL" id="CAK7267755.1"/>
    </source>
</evidence>
<feature type="region of interest" description="Disordered" evidence="5">
    <location>
        <begin position="94"/>
        <end position="113"/>
    </location>
</feature>
<protein>
    <recommendedName>
        <fullName evidence="7">Major facilitator superfamily (MFS) profile domain-containing protein</fullName>
    </recommendedName>
</protein>
<feature type="transmembrane region" description="Helical" evidence="6">
    <location>
        <begin position="607"/>
        <end position="628"/>
    </location>
</feature>
<evidence type="ECO:0000256" key="2">
    <source>
        <dbReference type="ARBA" id="ARBA00022692"/>
    </source>
</evidence>
<dbReference type="PROSITE" id="PS50850">
    <property type="entry name" value="MFS"/>
    <property type="match status" value="1"/>
</dbReference>
<evidence type="ECO:0000259" key="7">
    <source>
        <dbReference type="PROSITE" id="PS50850"/>
    </source>
</evidence>
<keyword evidence="3 6" id="KW-1133">Transmembrane helix</keyword>
<feature type="transmembrane region" description="Helical" evidence="6">
    <location>
        <begin position="466"/>
        <end position="485"/>
    </location>
</feature>
<feature type="transmembrane region" description="Helical" evidence="6">
    <location>
        <begin position="166"/>
        <end position="186"/>
    </location>
</feature>
<feature type="transmembrane region" description="Helical" evidence="6">
    <location>
        <begin position="129"/>
        <end position="146"/>
    </location>
</feature>